<evidence type="ECO:0000313" key="2">
    <source>
        <dbReference type="Proteomes" id="UP000503287"/>
    </source>
</evidence>
<dbReference type="InterPro" id="IPR008727">
    <property type="entry name" value="PAAR_motif"/>
</dbReference>
<dbReference type="CDD" id="cd14744">
    <property type="entry name" value="PAAR_CT_2"/>
    <property type="match status" value="1"/>
</dbReference>
<sequence>MLRPNIFGKSMALNGDKTSTGATCIATLNTAIADGKAMLRVGDPTTQCPKCKQAGQVITGENRVMNHGKAQAVHGSIVRCGCPHGTHFVIADDPVNTGSDAISSNSSSALNKNSSFSTRKSYHIRYLCKNDNNEALCHSSYYFYLNNGERIVGKTNGDGYTDWHEFSEQEKPNFHIIKDY</sequence>
<dbReference type="EMBL" id="CP047344">
    <property type="protein sequence ID" value="QIF92678.1"/>
    <property type="molecule type" value="Genomic_DNA"/>
</dbReference>
<dbReference type="Pfam" id="PF05488">
    <property type="entry name" value="PAAR_motif"/>
    <property type="match status" value="1"/>
</dbReference>
<reference evidence="1 2" key="1">
    <citation type="submission" date="2020-01" db="EMBL/GenBank/DDBJ databases">
        <title>The genomic epidemiology of tigecycline resistance gene tet(X) variants in a swine farm in China.</title>
        <authorList>
            <person name="Peng K."/>
            <person name="Li R."/>
        </authorList>
    </citation>
    <scope>NUCLEOTIDE SEQUENCE [LARGE SCALE GENOMIC DNA]</scope>
    <source>
        <strain evidence="1 2">ZN3</strain>
    </source>
</reference>
<dbReference type="Proteomes" id="UP000503287">
    <property type="component" value="Chromosome"/>
</dbReference>
<dbReference type="RefSeq" id="WP_082151804.1">
    <property type="nucleotide sequence ID" value="NZ_CP047344.1"/>
</dbReference>
<name>A0A6G6SDA1_PROVU</name>
<keyword evidence="2" id="KW-1185">Reference proteome</keyword>
<proteinExistence type="predicted"/>
<protein>
    <recommendedName>
        <fullName evidence="3">PAAR domain-containing protein</fullName>
    </recommendedName>
</protein>
<evidence type="ECO:0008006" key="3">
    <source>
        <dbReference type="Google" id="ProtNLM"/>
    </source>
</evidence>
<dbReference type="AlphaFoldDB" id="A0A6G6SDA1"/>
<gene>
    <name evidence="1" type="ORF">GTH24_01710</name>
</gene>
<organism evidence="1 2">
    <name type="scientific">Proteus vulgaris</name>
    <dbReference type="NCBI Taxonomy" id="585"/>
    <lineage>
        <taxon>Bacteria</taxon>
        <taxon>Pseudomonadati</taxon>
        <taxon>Pseudomonadota</taxon>
        <taxon>Gammaproteobacteria</taxon>
        <taxon>Enterobacterales</taxon>
        <taxon>Morganellaceae</taxon>
        <taxon>Proteus</taxon>
    </lineage>
</organism>
<dbReference type="Gene3D" id="2.60.200.60">
    <property type="match status" value="1"/>
</dbReference>
<accession>A0A6G6SDA1</accession>
<evidence type="ECO:0000313" key="1">
    <source>
        <dbReference type="EMBL" id="QIF92678.1"/>
    </source>
</evidence>